<feature type="region of interest" description="Disordered" evidence="1">
    <location>
        <begin position="18"/>
        <end position="48"/>
    </location>
</feature>
<evidence type="ECO:0000313" key="2">
    <source>
        <dbReference type="EMBL" id="SDY21063.1"/>
    </source>
</evidence>
<evidence type="ECO:0000313" key="3">
    <source>
        <dbReference type="Proteomes" id="UP000198647"/>
    </source>
</evidence>
<protein>
    <submittedName>
        <fullName evidence="2">Uncharacterized protein</fullName>
    </submittedName>
</protein>
<dbReference type="Proteomes" id="UP000198647">
    <property type="component" value="Unassembled WGS sequence"/>
</dbReference>
<feature type="compositionally biased region" description="Polar residues" evidence="1">
    <location>
        <begin position="27"/>
        <end position="37"/>
    </location>
</feature>
<dbReference type="EMBL" id="FNOS01000006">
    <property type="protein sequence ID" value="SDY21063.1"/>
    <property type="molecule type" value="Genomic_DNA"/>
</dbReference>
<dbReference type="RefSeq" id="WP_008590955.1">
    <property type="nucleotide sequence ID" value="NZ_FNOS01000006.1"/>
</dbReference>
<gene>
    <name evidence="2" type="ORF">SAMN04488081_2353</name>
</gene>
<proteinExistence type="predicted"/>
<evidence type="ECO:0000256" key="1">
    <source>
        <dbReference type="SAM" id="MobiDB-lite"/>
    </source>
</evidence>
<reference evidence="2 3" key="1">
    <citation type="submission" date="2016-10" db="EMBL/GenBank/DDBJ databases">
        <authorList>
            <person name="Varghese N."/>
            <person name="Submissions S."/>
        </authorList>
    </citation>
    <scope>NUCLEOTIDE SEQUENCE [LARGE SCALE GENOMIC DNA]</scope>
    <source>
        <strain evidence="2 3">DSM 20748</strain>
    </source>
</reference>
<accession>A0A1H3I045</accession>
<feature type="compositionally biased region" description="Basic residues" evidence="1">
    <location>
        <begin position="39"/>
        <end position="48"/>
    </location>
</feature>
<organism evidence="2 3">
    <name type="scientific">Salimicrobium album</name>
    <dbReference type="NCBI Taxonomy" id="50717"/>
    <lineage>
        <taxon>Bacteria</taxon>
        <taxon>Bacillati</taxon>
        <taxon>Bacillota</taxon>
        <taxon>Bacilli</taxon>
        <taxon>Bacillales</taxon>
        <taxon>Bacillaceae</taxon>
        <taxon>Salimicrobium</taxon>
    </lineage>
</organism>
<name>A0A1H3I045_9BACI</name>
<sequence length="48" mass="5611">MTLLYTKARELFEEDFKKNPVAKENAKPTSGVKQTRSGKLFRKPNKRK</sequence>
<comment type="caution">
    <text evidence="2">The sequence shown here is derived from an EMBL/GenBank/DDBJ whole genome shotgun (WGS) entry which is preliminary data.</text>
</comment>
<keyword evidence="3" id="KW-1185">Reference proteome</keyword>